<dbReference type="PANTHER" id="PTHR11365:SF2">
    <property type="entry name" value="5-OXOPROLINASE"/>
    <property type="match status" value="1"/>
</dbReference>
<comment type="caution">
    <text evidence="5">The sequence shown here is derived from an EMBL/GenBank/DDBJ whole genome shotgun (WGS) entry which is preliminary data.</text>
</comment>
<accession>A0ABD2QBW8</accession>
<name>A0ABD2QBW8_9PLAT</name>
<dbReference type="InterPro" id="IPR003692">
    <property type="entry name" value="Hydantoinase_B"/>
</dbReference>
<evidence type="ECO:0000259" key="2">
    <source>
        <dbReference type="Pfam" id="PF01968"/>
    </source>
</evidence>
<evidence type="ECO:0000313" key="6">
    <source>
        <dbReference type="Proteomes" id="UP001626550"/>
    </source>
</evidence>
<comment type="similarity">
    <text evidence="1">Belongs to the oxoprolinase family.</text>
</comment>
<evidence type="ECO:0000259" key="4">
    <source>
        <dbReference type="Pfam" id="PF05378"/>
    </source>
</evidence>
<evidence type="ECO:0000313" key="5">
    <source>
        <dbReference type="EMBL" id="KAL3317013.1"/>
    </source>
</evidence>
<dbReference type="EMBL" id="JBJKFK010000447">
    <property type="protein sequence ID" value="KAL3317013.1"/>
    <property type="molecule type" value="Genomic_DNA"/>
</dbReference>
<dbReference type="InterPro" id="IPR045079">
    <property type="entry name" value="Oxoprolinase-like"/>
</dbReference>
<dbReference type="PANTHER" id="PTHR11365">
    <property type="entry name" value="5-OXOPROLINASE RELATED"/>
    <property type="match status" value="1"/>
</dbReference>
<dbReference type="InterPro" id="IPR002821">
    <property type="entry name" value="Hydantoinase_A"/>
</dbReference>
<evidence type="ECO:0008006" key="7">
    <source>
        <dbReference type="Google" id="ProtNLM"/>
    </source>
</evidence>
<dbReference type="Proteomes" id="UP001626550">
    <property type="component" value="Unassembled WGS sequence"/>
</dbReference>
<protein>
    <recommendedName>
        <fullName evidence="7">5-oxoprolinase</fullName>
    </recommendedName>
</protein>
<keyword evidence="6" id="KW-1185">Reference proteome</keyword>
<evidence type="ECO:0000259" key="3">
    <source>
        <dbReference type="Pfam" id="PF02538"/>
    </source>
</evidence>
<dbReference type="Pfam" id="PF01968">
    <property type="entry name" value="Hydantoinase_A"/>
    <property type="match status" value="1"/>
</dbReference>
<feature type="domain" description="Hydantoinase B/oxoprolinase" evidence="3">
    <location>
        <begin position="743"/>
        <end position="1280"/>
    </location>
</feature>
<dbReference type="Pfam" id="PF05378">
    <property type="entry name" value="Hydant_A_N"/>
    <property type="match status" value="1"/>
</dbReference>
<feature type="domain" description="Hydantoinase/oxoprolinase N-terminal" evidence="4">
    <location>
        <begin position="4"/>
        <end position="211"/>
    </location>
</feature>
<feature type="domain" description="Hydantoinase A/oxoprolinase" evidence="2">
    <location>
        <begin position="230"/>
        <end position="529"/>
    </location>
</feature>
<dbReference type="InterPro" id="IPR008040">
    <property type="entry name" value="Hydant_A_N"/>
</dbReference>
<evidence type="ECO:0000256" key="1">
    <source>
        <dbReference type="ARBA" id="ARBA00010403"/>
    </source>
</evidence>
<reference evidence="5 6" key="1">
    <citation type="submission" date="2024-11" db="EMBL/GenBank/DDBJ databases">
        <title>Adaptive evolution of stress response genes in parasites aligns with host niche diversity.</title>
        <authorList>
            <person name="Hahn C."/>
            <person name="Resl P."/>
        </authorList>
    </citation>
    <scope>NUCLEOTIDE SEQUENCE [LARGE SCALE GENOMIC DNA]</scope>
    <source>
        <strain evidence="5">EGGRZ-B1_66</strain>
        <tissue evidence="5">Body</tissue>
    </source>
</reference>
<gene>
    <name evidence="5" type="ORF">Ciccas_004337</name>
</gene>
<sequence>MTYRFAIDRGGTFTDVYAQNPDNSIRVLKLLSEDPTHYQNAPAEAIRRIISEYEGTPIQGKIPTNKIDSIRMGTTVATNALLERKGEDCAFLTTKGFKDCLVIGSQSRPDLFDITAKKIAPLYKEVLEIDERVILSVQDDDDPSVFDVKRVKTTATGELIKVIKEPDLQEVKKQLGQLLENNVMSIAIAFIHSYIFPDHERMVAEEARKMGFRQISLSSEIMPMIKLIPRAYTVVTDAYLTPCICRYIQTFRNEFSDAIPDDKVLFMKSDGGLSTVDSFIGSRAILSGPAGGVIAYSKQYEAYSDHGQPLIGFDMGGTSTDVSRFAGQMEHVFEITMAGVQIQAPQLDINTVAAGGGSCLTFQAGIFHVGPESAGAFPGPVCYNRGGEKPTITDANLVLGRLIPRHFPKIFGPNQDQLLNYELAAEKLQLLADQVNAWNGLNSAKLLTKEQVALGFIQVANETMCRPIRSLTQAKGYDASKHILMCFGGAGGQHASSIARSLGMSRVVVHKYSSILSAYGIGLADVVFDEQTPCQLVYAKDNFEKVHSMISILIESSKGKLRDKNFADENIEIEVYLNLRYELTECAIMCKAHGEESSVDCQFMRRYGDFSHTFLATYRREMGFTLENRAIIIDDVRVRASGKSPFIQKSEFSNHQQIVLEPCDRVDVYFEAGPTKVAVYKIPKGPITITNTIIGPAIIFDENTTVLVEPEDSLSFSKQGDLIIDLRKTSLKQSHEGDDCLVDPIQLSIFSNRFMSIAEQMGHVLRRSAISTNIKERLDYSCAVFGQDGGLVANAPHIPVHLGAMQRTVQYQLHQTEVSLEEGDTILSNHPSCGGTHLPDLTVITPVFHPSSKMPVFFVANRGHHADIGGLTPGSMPPFSTSLQQEGAVFRSFKLVSKGQFQEKAVTEALQEPVNFPGCSGTRNLADNLSDLKAQVAANACGIRFLQELVNEYSLEKVQSYMRNIMDNAEHAVRSFLRNFCHSRTSWEKVNGFSLPAPLTTSLSSCLSFCDYLDDGSAINLTIFLDSVKGEAVFDFTGSGCQTMSNTNAPEAIVHSAILYCLRLMVGGEIPLNQGCLKPVRIVLPEKSILCPTSDAAVVCGNVATSQRIVDCVLGAFESCAASQGCMNNITFGNEKLGYYETVAGGSGAGFGWHGESGVHTHMTNTRITDPEILERRYPVVLEKFHLREGSGGAGKWRGGDGVVRKILFRKQMTLCVLTQRRALAPYGLFGGSPAARGKNLIFRRGSNTPVSIGGFAQVNLLCGDSFQLETPGGGGFGIPVKGEEQEDVRTKSAISVIRGSVHDYSLAQHSA</sequence>
<proteinExistence type="inferred from homology"/>
<organism evidence="5 6">
    <name type="scientific">Cichlidogyrus casuarinus</name>
    <dbReference type="NCBI Taxonomy" id="1844966"/>
    <lineage>
        <taxon>Eukaryota</taxon>
        <taxon>Metazoa</taxon>
        <taxon>Spiralia</taxon>
        <taxon>Lophotrochozoa</taxon>
        <taxon>Platyhelminthes</taxon>
        <taxon>Monogenea</taxon>
        <taxon>Monopisthocotylea</taxon>
        <taxon>Dactylogyridea</taxon>
        <taxon>Ancyrocephalidae</taxon>
        <taxon>Cichlidogyrus</taxon>
    </lineage>
</organism>
<dbReference type="Pfam" id="PF02538">
    <property type="entry name" value="Hydantoinase_B"/>
    <property type="match status" value="1"/>
</dbReference>